<comment type="similarity">
    <text evidence="1 4">Belongs to the DTD family.</text>
</comment>
<gene>
    <name evidence="4" type="primary">dtd</name>
    <name evidence="5" type="ORF">Tpal_852</name>
</gene>
<comment type="catalytic activity">
    <reaction evidence="4">
        <text>glycyl-tRNA(Ala) + H2O = tRNA(Ala) + glycine + H(+)</text>
        <dbReference type="Rhea" id="RHEA:53744"/>
        <dbReference type="Rhea" id="RHEA-COMP:9657"/>
        <dbReference type="Rhea" id="RHEA-COMP:13640"/>
        <dbReference type="ChEBI" id="CHEBI:15377"/>
        <dbReference type="ChEBI" id="CHEBI:15378"/>
        <dbReference type="ChEBI" id="CHEBI:57305"/>
        <dbReference type="ChEBI" id="CHEBI:78442"/>
        <dbReference type="ChEBI" id="CHEBI:78522"/>
    </reaction>
</comment>
<dbReference type="GO" id="GO:0019478">
    <property type="term" value="P:D-amino acid catabolic process"/>
    <property type="evidence" value="ECO:0007669"/>
    <property type="project" value="UniProtKB-UniRule"/>
</dbReference>
<keyword evidence="6" id="KW-1185">Reference proteome</keyword>
<protein>
    <recommendedName>
        <fullName evidence="4">D-aminoacyl-tRNA deacylase</fullName>
        <shortName evidence="4">DTD</shortName>
        <ecNumber evidence="4">3.1.1.96</ecNumber>
    </recommendedName>
    <alternativeName>
        <fullName evidence="4">Gly-tRNA(Ala) deacylase</fullName>
        <ecNumber evidence="4">3.1.1.-</ecNumber>
    </alternativeName>
</protein>
<dbReference type="PANTHER" id="PTHR10472:SF5">
    <property type="entry name" value="D-AMINOACYL-TRNA DEACYLASE 1"/>
    <property type="match status" value="1"/>
</dbReference>
<dbReference type="PANTHER" id="PTHR10472">
    <property type="entry name" value="D-TYROSYL-TRNA TYR DEACYLASE"/>
    <property type="match status" value="1"/>
</dbReference>
<dbReference type="Pfam" id="PF02580">
    <property type="entry name" value="Tyr_Deacylase"/>
    <property type="match status" value="1"/>
</dbReference>
<dbReference type="HAMAP" id="MF_00518">
    <property type="entry name" value="Deacylase_Dtd"/>
    <property type="match status" value="1"/>
</dbReference>
<proteinExistence type="inferred from homology"/>
<dbReference type="GO" id="GO:0005737">
    <property type="term" value="C:cytoplasm"/>
    <property type="evidence" value="ECO:0007669"/>
    <property type="project" value="UniProtKB-SubCell"/>
</dbReference>
<comment type="subcellular location">
    <subcellularLocation>
        <location evidence="4">Cytoplasm</location>
    </subcellularLocation>
</comment>
<keyword evidence="2 4" id="KW-0820">tRNA-binding</keyword>
<evidence type="ECO:0000313" key="5">
    <source>
        <dbReference type="EMBL" id="CZQ87103.1"/>
    </source>
</evidence>
<dbReference type="RefSeq" id="WP_087031850.1">
    <property type="nucleotide sequence ID" value="NZ_FJNE01000002.1"/>
</dbReference>
<dbReference type="GO" id="GO:0106026">
    <property type="term" value="F:Gly-tRNA(Ala) deacylase activity"/>
    <property type="evidence" value="ECO:0007669"/>
    <property type="project" value="UniProtKB-UniRule"/>
</dbReference>
<dbReference type="SUPFAM" id="SSF69500">
    <property type="entry name" value="DTD-like"/>
    <property type="match status" value="1"/>
</dbReference>
<evidence type="ECO:0000313" key="6">
    <source>
        <dbReference type="Proteomes" id="UP000242754"/>
    </source>
</evidence>
<dbReference type="EMBL" id="FJNE01000002">
    <property type="protein sequence ID" value="CZQ87103.1"/>
    <property type="molecule type" value="Genomic_DNA"/>
</dbReference>
<keyword evidence="4" id="KW-0963">Cytoplasm</keyword>
<dbReference type="GO" id="GO:0043908">
    <property type="term" value="F:Ser(Gly)-tRNA(Ala) hydrolase activity"/>
    <property type="evidence" value="ECO:0007669"/>
    <property type="project" value="UniProtKB-UniRule"/>
</dbReference>
<dbReference type="EC" id="3.1.1.-" evidence="4"/>
<evidence type="ECO:0000256" key="2">
    <source>
        <dbReference type="ARBA" id="ARBA00022555"/>
    </source>
</evidence>
<dbReference type="FunFam" id="3.50.80.10:FF:000001">
    <property type="entry name" value="D-aminoacyl-tRNA deacylase"/>
    <property type="match status" value="1"/>
</dbReference>
<dbReference type="NCBIfam" id="TIGR00256">
    <property type="entry name" value="D-aminoacyl-tRNA deacylase"/>
    <property type="match status" value="1"/>
</dbReference>
<dbReference type="STRING" id="140314.SAMN04488076_105106"/>
<sequence>MRVVIQKVTEASVSVEGEIIGGIGTGFMLLVGIGKEDTEEDVDYMVRKVSNLRVFEDAEGRMNLSLKDVNGAILSISQFTLLANTKKGNRPSFIEAADPEAGEAYYQLFNQKMCALGYRVETGKFGAHMDVRLNNSGPVTILIDSKNK</sequence>
<organism evidence="5 6">
    <name type="scientific">Trichococcus palustris</name>
    <dbReference type="NCBI Taxonomy" id="140314"/>
    <lineage>
        <taxon>Bacteria</taxon>
        <taxon>Bacillati</taxon>
        <taxon>Bacillota</taxon>
        <taxon>Bacilli</taxon>
        <taxon>Lactobacillales</taxon>
        <taxon>Carnobacteriaceae</taxon>
        <taxon>Trichococcus</taxon>
    </lineage>
</organism>
<feature type="short sequence motif" description="Gly-cisPro motif, important for rejection of L-amino acids" evidence="4">
    <location>
        <begin position="137"/>
        <end position="138"/>
    </location>
</feature>
<dbReference type="GO" id="GO:0051500">
    <property type="term" value="F:D-tyrosyl-tRNA(Tyr) deacylase activity"/>
    <property type="evidence" value="ECO:0007669"/>
    <property type="project" value="TreeGrafter"/>
</dbReference>
<dbReference type="InterPro" id="IPR003732">
    <property type="entry name" value="Daa-tRNA_deacyls_DTD"/>
</dbReference>
<dbReference type="Proteomes" id="UP000242754">
    <property type="component" value="Unassembled WGS sequence"/>
</dbReference>
<evidence type="ECO:0000256" key="3">
    <source>
        <dbReference type="ARBA" id="ARBA00022884"/>
    </source>
</evidence>
<keyword evidence="3 4" id="KW-0694">RNA-binding</keyword>
<comment type="subunit">
    <text evidence="4">Homodimer.</text>
</comment>
<dbReference type="GO" id="GO:0000049">
    <property type="term" value="F:tRNA binding"/>
    <property type="evidence" value="ECO:0007669"/>
    <property type="project" value="UniProtKB-UniRule"/>
</dbReference>
<keyword evidence="4" id="KW-0378">Hydrolase</keyword>
<reference evidence="5 6" key="1">
    <citation type="submission" date="2016-02" db="EMBL/GenBank/DDBJ databases">
        <authorList>
            <person name="Wen L."/>
            <person name="He K."/>
            <person name="Yang H."/>
        </authorList>
    </citation>
    <scope>NUCLEOTIDE SEQUENCE [LARGE SCALE GENOMIC DNA]</scope>
    <source>
        <strain evidence="5">Trichococcus palustris</strain>
    </source>
</reference>
<name>A0A143YC38_9LACT</name>
<accession>A0A143YC38</accession>
<comment type="catalytic activity">
    <reaction evidence="4">
        <text>a D-aminoacyl-tRNA + H2O = a tRNA + a D-alpha-amino acid + H(+)</text>
        <dbReference type="Rhea" id="RHEA:13953"/>
        <dbReference type="Rhea" id="RHEA-COMP:10123"/>
        <dbReference type="Rhea" id="RHEA-COMP:10124"/>
        <dbReference type="ChEBI" id="CHEBI:15377"/>
        <dbReference type="ChEBI" id="CHEBI:15378"/>
        <dbReference type="ChEBI" id="CHEBI:59871"/>
        <dbReference type="ChEBI" id="CHEBI:78442"/>
        <dbReference type="ChEBI" id="CHEBI:79333"/>
        <dbReference type="EC" id="3.1.1.96"/>
    </reaction>
</comment>
<comment type="domain">
    <text evidence="4">A Gly-cisPro motif from one monomer fits into the active site of the other monomer to allow specific chiral rejection of L-amino acids.</text>
</comment>
<evidence type="ECO:0000256" key="4">
    <source>
        <dbReference type="HAMAP-Rule" id="MF_00518"/>
    </source>
</evidence>
<dbReference type="Gene3D" id="3.50.80.10">
    <property type="entry name" value="D-tyrosyl-tRNA(Tyr) deacylase"/>
    <property type="match status" value="1"/>
</dbReference>
<dbReference type="AlphaFoldDB" id="A0A143YC38"/>
<dbReference type="InterPro" id="IPR023509">
    <property type="entry name" value="DTD-like_sf"/>
</dbReference>
<dbReference type="EC" id="3.1.1.96" evidence="4"/>
<evidence type="ECO:0000256" key="1">
    <source>
        <dbReference type="ARBA" id="ARBA00009673"/>
    </source>
</evidence>
<dbReference type="OrthoDB" id="9801395at2"/>
<comment type="function">
    <text evidence="4">An aminoacyl-tRNA editing enzyme that deacylates mischarged D-aminoacyl-tRNAs. Also deacylates mischarged glycyl-tRNA(Ala), protecting cells against glycine mischarging by AlaRS. Acts via tRNA-based rather than protein-based catalysis; rejects L-amino acids rather than detecting D-amino acids in the active site. By recycling D-aminoacyl-tRNA to D-amino acids and free tRNA molecules, this enzyme counteracts the toxicity associated with the formation of D-aminoacyl-tRNA entities in vivo and helps enforce protein L-homochirality.</text>
</comment>